<reference evidence="1" key="1">
    <citation type="submission" date="2020-05" db="UniProtKB">
        <authorList>
            <consortium name="EnsemblMetazoa"/>
        </authorList>
    </citation>
    <scope>IDENTIFICATION</scope>
    <source>
        <strain evidence="1">Aabys</strain>
    </source>
</reference>
<accession>A0A1I8NJJ4</accession>
<sequence length="151" mass="16652">MFITNNHFQTLIILGSISHLYASGNLRAIESNQTQIVELKQLMVEQDLLGCYFFTFKCSVGQRKTARIDCASRDHSTWPKPHDVELNLKCPNGGGGGEGSTIAFAEVVFTVTNQNVNCFVAAGGVGQNFIQMHLNVEGTRSLDYTAEFFVN</sequence>
<dbReference type="VEuPathDB" id="VectorBase:MDOA016169"/>
<dbReference type="InterPro" id="IPR031734">
    <property type="entry name" value="MBF2"/>
</dbReference>
<dbReference type="Pfam" id="PF15868">
    <property type="entry name" value="MBF2"/>
    <property type="match status" value="1"/>
</dbReference>
<evidence type="ECO:0000313" key="1">
    <source>
        <dbReference type="EnsemblMetazoa" id="MDOA016169-PA"/>
    </source>
</evidence>
<dbReference type="AlphaFoldDB" id="A0A1I8NJJ4"/>
<dbReference type="EnsemblMetazoa" id="MDOA016169-RA">
    <property type="protein sequence ID" value="MDOA016169-PA"/>
    <property type="gene ID" value="MDOA016169"/>
</dbReference>
<gene>
    <name evidence="1" type="primary">105261870</name>
</gene>
<organism evidence="1">
    <name type="scientific">Musca domestica</name>
    <name type="common">House fly</name>
    <dbReference type="NCBI Taxonomy" id="7370"/>
    <lineage>
        <taxon>Eukaryota</taxon>
        <taxon>Metazoa</taxon>
        <taxon>Ecdysozoa</taxon>
        <taxon>Arthropoda</taxon>
        <taxon>Hexapoda</taxon>
        <taxon>Insecta</taxon>
        <taxon>Pterygota</taxon>
        <taxon>Neoptera</taxon>
        <taxon>Endopterygota</taxon>
        <taxon>Diptera</taxon>
        <taxon>Brachycera</taxon>
        <taxon>Muscomorpha</taxon>
        <taxon>Muscoidea</taxon>
        <taxon>Muscidae</taxon>
        <taxon>Musca</taxon>
    </lineage>
</organism>
<protein>
    <submittedName>
        <fullName evidence="1">Uncharacterized protein</fullName>
    </submittedName>
</protein>
<proteinExistence type="predicted"/>
<dbReference type="VEuPathDB" id="VectorBase:MDOMA2_000122"/>
<name>A0A1I8NJJ4_MUSDO</name>